<dbReference type="Gene3D" id="3.40.720.10">
    <property type="entry name" value="Alkaline Phosphatase, subunit A"/>
    <property type="match status" value="1"/>
</dbReference>
<comment type="caution">
    <text evidence="2">The sequence shown here is derived from an EMBL/GenBank/DDBJ whole genome shotgun (WGS) entry which is preliminary data.</text>
</comment>
<dbReference type="AlphaFoldDB" id="A0A934KMX0"/>
<proteinExistence type="predicted"/>
<dbReference type="InterPro" id="IPR007312">
    <property type="entry name" value="Phosphoesterase"/>
</dbReference>
<reference evidence="2 3" key="1">
    <citation type="submission" date="2020-10" db="EMBL/GenBank/DDBJ databases">
        <title>Ca. Dormibacterota MAGs.</title>
        <authorList>
            <person name="Montgomery K."/>
        </authorList>
    </citation>
    <scope>NUCLEOTIDE SEQUENCE [LARGE SCALE GENOMIC DNA]</scope>
    <source>
        <strain evidence="2">Mitchell_Peninsula_5</strain>
    </source>
</reference>
<dbReference type="EMBL" id="JAEKNN010000026">
    <property type="protein sequence ID" value="MBJ7608920.1"/>
    <property type="molecule type" value="Genomic_DNA"/>
</dbReference>
<dbReference type="PANTHER" id="PTHR31956:SF1">
    <property type="entry name" value="NON-SPECIFIC PHOSPHOLIPASE C1"/>
    <property type="match status" value="1"/>
</dbReference>
<keyword evidence="1" id="KW-0378">Hydrolase</keyword>
<gene>
    <name evidence="2" type="ORF">JF887_05755</name>
</gene>
<accession>A0A934KMX0</accession>
<organism evidence="2 3">
    <name type="scientific">Candidatus Amunia macphersoniae</name>
    <dbReference type="NCBI Taxonomy" id="3127014"/>
    <lineage>
        <taxon>Bacteria</taxon>
        <taxon>Bacillati</taxon>
        <taxon>Candidatus Dormiibacterota</taxon>
        <taxon>Candidatus Dormibacteria</taxon>
        <taxon>Candidatus Aeolococcales</taxon>
        <taxon>Candidatus Aeolococcaceae</taxon>
        <taxon>Candidatus Amunia</taxon>
    </lineage>
</organism>
<evidence type="ECO:0000313" key="2">
    <source>
        <dbReference type="EMBL" id="MBJ7608920.1"/>
    </source>
</evidence>
<name>A0A934KMX0_9BACT</name>
<dbReference type="InterPro" id="IPR017850">
    <property type="entry name" value="Alkaline_phosphatase_core_sf"/>
</dbReference>
<evidence type="ECO:0000313" key="3">
    <source>
        <dbReference type="Proteomes" id="UP000614410"/>
    </source>
</evidence>
<evidence type="ECO:0008006" key="4">
    <source>
        <dbReference type="Google" id="ProtNLM"/>
    </source>
</evidence>
<sequence length="325" mass="34422">MHPVGPALGGTGQYGYKDDYIPHHEPFNYYASTANPHHLTLPTDGSGNDTMAGLQQIGTDTQSYVSGSPQWNTPNHQYDMSDFDQLVAAIAHGSLPASALPAVSFLKAPGIRDGHAAYSNPIDEQQFIAREINALEQTPAWSSTAVVIGYDDSDGWYDHAYSGIHNTSNTSGVANPPGPQDFLTGTGLCGDTTAKPPLAVENGRCGYGPRQPLLVISPYAKANYVDHTLTDQSSILKFVEDNWTLGRIAGSFDAIAGPINSMFDFTNGGSNPVTFIDPATGEVTTTPTPVLPEAPWTALLPLSAAALGGALVVGRRRRRALISAV</sequence>
<evidence type="ECO:0000256" key="1">
    <source>
        <dbReference type="ARBA" id="ARBA00022801"/>
    </source>
</evidence>
<dbReference type="PANTHER" id="PTHR31956">
    <property type="entry name" value="NON-SPECIFIC PHOSPHOLIPASE C4-RELATED"/>
    <property type="match status" value="1"/>
</dbReference>
<protein>
    <recommendedName>
        <fullName evidence="4">Phospholipase C</fullName>
    </recommendedName>
</protein>
<dbReference type="Proteomes" id="UP000614410">
    <property type="component" value="Unassembled WGS sequence"/>
</dbReference>
<dbReference type="Pfam" id="PF04185">
    <property type="entry name" value="Phosphoesterase"/>
    <property type="match status" value="1"/>
</dbReference>
<dbReference type="GO" id="GO:0042578">
    <property type="term" value="F:phosphoric ester hydrolase activity"/>
    <property type="evidence" value="ECO:0007669"/>
    <property type="project" value="UniProtKB-ARBA"/>
</dbReference>